<dbReference type="AlphaFoldDB" id="A0A6I4VRN4"/>
<reference evidence="1 2" key="1">
    <citation type="submission" date="2019-12" db="EMBL/GenBank/DDBJ databases">
        <title>Whole-genome analyses of novel actinobacteria.</title>
        <authorList>
            <person name="Sahin N."/>
            <person name="Saygin H."/>
        </authorList>
    </citation>
    <scope>NUCLEOTIDE SEQUENCE [LARGE SCALE GENOMIC DNA]</scope>
    <source>
        <strain evidence="1 2">KC615</strain>
    </source>
</reference>
<name>A0A6I4VRN4_9BACL</name>
<gene>
    <name evidence="1" type="ORF">GSM42_11525</name>
</gene>
<protein>
    <submittedName>
        <fullName evidence="1">DUF1292 domain-containing protein</fullName>
    </submittedName>
</protein>
<keyword evidence="2" id="KW-1185">Reference proteome</keyword>
<sequence>MMREVTHLRDTLEDGVSYIHTVPMGEETLRVLHEVEVNGNHYALMQGMHHGVGEAYLYEVHKNGQIGEIETVDEWESVIDAVHFHLNTYYD</sequence>
<dbReference type="RefSeq" id="WP_160801688.1">
    <property type="nucleotide sequence ID" value="NZ_WUUL01000007.1"/>
</dbReference>
<accession>A0A6I4VRN4</accession>
<proteinExistence type="predicted"/>
<dbReference type="Pfam" id="PF06949">
    <property type="entry name" value="DUF1292"/>
    <property type="match status" value="1"/>
</dbReference>
<dbReference type="Proteomes" id="UP000430692">
    <property type="component" value="Unassembled WGS sequence"/>
</dbReference>
<comment type="caution">
    <text evidence="1">The sequence shown here is derived from an EMBL/GenBank/DDBJ whole genome shotgun (WGS) entry which is preliminary data.</text>
</comment>
<dbReference type="EMBL" id="WUUL01000007">
    <property type="protein sequence ID" value="MXQ54329.1"/>
    <property type="molecule type" value="Genomic_DNA"/>
</dbReference>
<evidence type="ECO:0000313" key="2">
    <source>
        <dbReference type="Proteomes" id="UP000430692"/>
    </source>
</evidence>
<dbReference type="InterPro" id="IPR009711">
    <property type="entry name" value="UPF0473"/>
</dbReference>
<evidence type="ECO:0000313" key="1">
    <source>
        <dbReference type="EMBL" id="MXQ54329.1"/>
    </source>
</evidence>
<organism evidence="1 2">
    <name type="scientific">Shimazuella alba</name>
    <dbReference type="NCBI Taxonomy" id="2690964"/>
    <lineage>
        <taxon>Bacteria</taxon>
        <taxon>Bacillati</taxon>
        <taxon>Bacillota</taxon>
        <taxon>Bacilli</taxon>
        <taxon>Bacillales</taxon>
        <taxon>Thermoactinomycetaceae</taxon>
        <taxon>Shimazuella</taxon>
    </lineage>
</organism>